<feature type="compositionally biased region" description="Basic and acidic residues" evidence="1">
    <location>
        <begin position="28"/>
        <end position="39"/>
    </location>
</feature>
<reference evidence="3" key="1">
    <citation type="journal article" date="2019" name="Int. J. Syst. Evol. Microbiol.">
        <title>The Global Catalogue of Microorganisms (GCM) 10K type strain sequencing project: providing services to taxonomists for standard genome sequencing and annotation.</title>
        <authorList>
            <consortium name="The Broad Institute Genomics Platform"/>
            <consortium name="The Broad Institute Genome Sequencing Center for Infectious Disease"/>
            <person name="Wu L."/>
            <person name="Ma J."/>
        </authorList>
    </citation>
    <scope>NUCLEOTIDE SEQUENCE [LARGE SCALE GENOMIC DNA]</scope>
    <source>
        <strain evidence="3">JCM 17695</strain>
    </source>
</reference>
<proteinExistence type="predicted"/>
<keyword evidence="3" id="KW-1185">Reference proteome</keyword>
<evidence type="ECO:0000313" key="2">
    <source>
        <dbReference type="EMBL" id="MFC7617904.1"/>
    </source>
</evidence>
<name>A0ABW2TVY0_9PSEU</name>
<sequence>MGMPMMGGGMMGGQNGANEHKPRNRVQGKPEDIFGKPEKASPPVIGND</sequence>
<protein>
    <submittedName>
        <fullName evidence="2">Uncharacterized protein</fullName>
    </submittedName>
</protein>
<evidence type="ECO:0000256" key="1">
    <source>
        <dbReference type="SAM" id="MobiDB-lite"/>
    </source>
</evidence>
<gene>
    <name evidence="2" type="ORF">ACFQV2_35350</name>
</gene>
<organism evidence="2 3">
    <name type="scientific">Actinokineospora soli</name>
    <dbReference type="NCBI Taxonomy" id="1048753"/>
    <lineage>
        <taxon>Bacteria</taxon>
        <taxon>Bacillati</taxon>
        <taxon>Actinomycetota</taxon>
        <taxon>Actinomycetes</taxon>
        <taxon>Pseudonocardiales</taxon>
        <taxon>Pseudonocardiaceae</taxon>
        <taxon>Actinokineospora</taxon>
    </lineage>
</organism>
<evidence type="ECO:0000313" key="3">
    <source>
        <dbReference type="Proteomes" id="UP001596512"/>
    </source>
</evidence>
<dbReference type="Proteomes" id="UP001596512">
    <property type="component" value="Unassembled WGS sequence"/>
</dbReference>
<feature type="compositionally biased region" description="Gly residues" evidence="1">
    <location>
        <begin position="1"/>
        <end position="15"/>
    </location>
</feature>
<comment type="caution">
    <text evidence="2">The sequence shown here is derived from an EMBL/GenBank/DDBJ whole genome shotgun (WGS) entry which is preliminary data.</text>
</comment>
<accession>A0ABW2TVY0</accession>
<dbReference type="EMBL" id="JBHTEY010000004">
    <property type="protein sequence ID" value="MFC7617904.1"/>
    <property type="molecule type" value="Genomic_DNA"/>
</dbReference>
<feature type="region of interest" description="Disordered" evidence="1">
    <location>
        <begin position="1"/>
        <end position="48"/>
    </location>
</feature>